<evidence type="ECO:0000256" key="1">
    <source>
        <dbReference type="SAM" id="Coils"/>
    </source>
</evidence>
<keyword evidence="4" id="KW-1185">Reference proteome</keyword>
<dbReference type="OrthoDB" id="64460at2759"/>
<dbReference type="InterPro" id="IPR028118">
    <property type="entry name" value="Chibby_fam"/>
</dbReference>
<evidence type="ECO:0000313" key="3">
    <source>
        <dbReference type="EMBL" id="VFT89782.1"/>
    </source>
</evidence>
<keyword evidence="1" id="KW-0175">Coiled coil</keyword>
<reference evidence="3 4" key="1">
    <citation type="submission" date="2019-03" db="EMBL/GenBank/DDBJ databases">
        <authorList>
            <person name="Gaulin E."/>
            <person name="Dumas B."/>
        </authorList>
    </citation>
    <scope>NUCLEOTIDE SEQUENCE [LARGE SCALE GENOMIC DNA]</scope>
    <source>
        <strain evidence="3">CBS 568.67</strain>
    </source>
</reference>
<dbReference type="Proteomes" id="UP000332933">
    <property type="component" value="Unassembled WGS sequence"/>
</dbReference>
<sequence length="150" mass="16967">MARAVKPGQLITSQGDEALDDEKEIPICLSLPGVTLNFASDWVMDTTELAQAKAKHDELQARIDTLERENKYLREKCDRVNDESNLDKFKSQLLVEMLAISTLDEEKSKAAYLEEKLKVESLMRDMKALLEKAASHNVDIKQFAVLLQAM</sequence>
<evidence type="ECO:0000313" key="4">
    <source>
        <dbReference type="Proteomes" id="UP000332933"/>
    </source>
</evidence>
<gene>
    <name evidence="3" type="primary">Aste57867_12936</name>
    <name evidence="2" type="ORF">As57867_012888</name>
    <name evidence="3" type="ORF">ASTE57867_12936</name>
</gene>
<dbReference type="Pfam" id="PF14645">
    <property type="entry name" value="Chibby"/>
    <property type="match status" value="1"/>
</dbReference>
<feature type="coiled-coil region" evidence="1">
    <location>
        <begin position="49"/>
        <end position="83"/>
    </location>
</feature>
<reference evidence="2" key="2">
    <citation type="submission" date="2019-06" db="EMBL/GenBank/DDBJ databases">
        <title>Genomics analysis of Aphanomyces spp. identifies a new class of oomycete effector associated with host adaptation.</title>
        <authorList>
            <person name="Gaulin E."/>
        </authorList>
    </citation>
    <scope>NUCLEOTIDE SEQUENCE</scope>
    <source>
        <strain evidence="2">CBS 578.67</strain>
    </source>
</reference>
<name>A0A485KYI0_9STRA</name>
<evidence type="ECO:0000313" key="2">
    <source>
        <dbReference type="EMBL" id="KAF0696303.1"/>
    </source>
</evidence>
<accession>A0A485KYI0</accession>
<dbReference type="EMBL" id="CAADRA010005433">
    <property type="protein sequence ID" value="VFT89782.1"/>
    <property type="molecule type" value="Genomic_DNA"/>
</dbReference>
<dbReference type="AlphaFoldDB" id="A0A485KYI0"/>
<dbReference type="EMBL" id="VJMH01005412">
    <property type="protein sequence ID" value="KAF0696303.1"/>
    <property type="molecule type" value="Genomic_DNA"/>
</dbReference>
<proteinExistence type="predicted"/>
<organism evidence="3 4">
    <name type="scientific">Aphanomyces stellatus</name>
    <dbReference type="NCBI Taxonomy" id="120398"/>
    <lineage>
        <taxon>Eukaryota</taxon>
        <taxon>Sar</taxon>
        <taxon>Stramenopiles</taxon>
        <taxon>Oomycota</taxon>
        <taxon>Saprolegniomycetes</taxon>
        <taxon>Saprolegniales</taxon>
        <taxon>Verrucalvaceae</taxon>
        <taxon>Aphanomyces</taxon>
    </lineage>
</organism>
<protein>
    <submittedName>
        <fullName evidence="3">Aste57867_12936 protein</fullName>
    </submittedName>
</protein>